<dbReference type="SUPFAM" id="SSF52374">
    <property type="entry name" value="Nucleotidylyl transferase"/>
    <property type="match status" value="1"/>
</dbReference>
<evidence type="ECO:0000313" key="16">
    <source>
        <dbReference type="Proteomes" id="UP001214992"/>
    </source>
</evidence>
<dbReference type="Gene3D" id="3.40.50.620">
    <property type="entry name" value="HUPs"/>
    <property type="match status" value="1"/>
</dbReference>
<dbReference type="AlphaFoldDB" id="A0AAX3N8L6"/>
<evidence type="ECO:0000256" key="11">
    <source>
        <dbReference type="RuleBase" id="RU363037"/>
    </source>
</evidence>
<evidence type="ECO:0000256" key="1">
    <source>
        <dbReference type="ARBA" id="ARBA00005594"/>
    </source>
</evidence>
<accession>A0AAX3N8L6</accession>
<dbReference type="InterPro" id="IPR020059">
    <property type="entry name" value="Glu/Gln-tRNA-synth_Ib_codon-bd"/>
</dbReference>
<evidence type="ECO:0000256" key="8">
    <source>
        <dbReference type="ARBA" id="ARBA00023146"/>
    </source>
</evidence>
<keyword evidence="8 11" id="KW-0030">Aminoacyl-tRNA synthetase</keyword>
<dbReference type="Pfam" id="PF20974">
    <property type="entry name" value="tRNA-synt_1c_C2"/>
    <property type="match status" value="1"/>
</dbReference>
<evidence type="ECO:0000259" key="14">
    <source>
        <dbReference type="Pfam" id="PF20974"/>
    </source>
</evidence>
<keyword evidence="3" id="KW-0963">Cytoplasm</keyword>
<dbReference type="RefSeq" id="WP_274360749.1">
    <property type="nucleotide sequence ID" value="NZ_CP110496.1"/>
</dbReference>
<dbReference type="GO" id="GO:0005829">
    <property type="term" value="C:cytosol"/>
    <property type="evidence" value="ECO:0007669"/>
    <property type="project" value="TreeGrafter"/>
</dbReference>
<evidence type="ECO:0000256" key="2">
    <source>
        <dbReference type="ARBA" id="ARBA00012836"/>
    </source>
</evidence>
<dbReference type="PANTHER" id="PTHR43097:SF5">
    <property type="entry name" value="GLUTAMATE--TRNA LIGASE"/>
    <property type="match status" value="1"/>
</dbReference>
<dbReference type="InterPro" id="IPR020058">
    <property type="entry name" value="Glu/Gln-tRNA-synth_Ib_cat-dom"/>
</dbReference>
<dbReference type="InterPro" id="IPR004514">
    <property type="entry name" value="Gln-tRNA-synth"/>
</dbReference>
<dbReference type="GO" id="GO:0004819">
    <property type="term" value="F:glutamine-tRNA ligase activity"/>
    <property type="evidence" value="ECO:0007669"/>
    <property type="project" value="UniProtKB-UniRule"/>
</dbReference>
<feature type="domain" description="tRNA synthetases class I (E and Q) anti-codon binding" evidence="14">
    <location>
        <begin position="446"/>
        <end position="518"/>
    </location>
</feature>
<dbReference type="InterPro" id="IPR011035">
    <property type="entry name" value="Ribosomal_bL25/Gln-tRNA_synth"/>
</dbReference>
<gene>
    <name evidence="15" type="primary">glnS</name>
    <name evidence="15" type="ORF">ONB71_01125</name>
</gene>
<evidence type="ECO:0000256" key="5">
    <source>
        <dbReference type="ARBA" id="ARBA00022741"/>
    </source>
</evidence>
<protein>
    <recommendedName>
        <fullName evidence="2 10">Glutamine--tRNA ligase</fullName>
        <ecNumber evidence="2 10">6.1.1.18</ecNumber>
    </recommendedName>
</protein>
<evidence type="ECO:0000256" key="9">
    <source>
        <dbReference type="ARBA" id="ARBA00048270"/>
    </source>
</evidence>
<dbReference type="GO" id="GO:0005524">
    <property type="term" value="F:ATP binding"/>
    <property type="evidence" value="ECO:0007669"/>
    <property type="project" value="UniProtKB-KW"/>
</dbReference>
<dbReference type="FunFam" id="3.40.50.620:FF:000037">
    <property type="entry name" value="Glutamine--tRNA ligase cytoplasmic"/>
    <property type="match status" value="1"/>
</dbReference>
<dbReference type="EMBL" id="CP110496">
    <property type="protein sequence ID" value="WDI78723.1"/>
    <property type="molecule type" value="Genomic_DNA"/>
</dbReference>
<evidence type="ECO:0000256" key="4">
    <source>
        <dbReference type="ARBA" id="ARBA00022598"/>
    </source>
</evidence>
<dbReference type="InterPro" id="IPR001412">
    <property type="entry name" value="aa-tRNA-synth_I_CS"/>
</dbReference>
<sequence>MNTNNFIRKVIKKDLNKKKYFKIKTRFAPEPNGYLHLGHAKSLYINYNIAKDFNGKCNIRFDDSNPSKIKKKYIKSIKKDIKWLGFKIDNVCYTSNYFLKIYNYAVELIKKKLAYVDELNSKEIKKYRGTLKTIGKNSPYRNRSVNDNLKLFKEMKEGKFKEGKMCLRAKINMLSPIMIMRDPILYRIKYKEHIKTGNEWCIYPMYDFSHCISDALEKITHSICTLEFMDNKNLYNWILKNITIKNKPKQYEFSRLNVEYNIMSKRYINKLINKKIIKKWDDPRILTITGLKKRGYTPFSIMDFCSRTGVTKQNNIIEMSLLENCIKNDLNKNFPRAMAIINPIKIILENIPDGYEERLIINNHPINKNMGKRKIYFNREIYIDKYDFININKNKYNHPIIGNEIRLKNAYNIIIKYIIKNKDGVIKKIICTCKHEKNQNYKYIKIIHWISVLHSIPAKFYLYKRLFNKINPLKEKKLINNINKKSLIIKNGFVEESLKTAKIGNKYQFEREGYYCLDKIDNKSNNLIFNLIINLNNKYRNKNI</sequence>
<comment type="catalytic activity">
    <reaction evidence="9">
        <text>tRNA(Gln) + L-glutamine + ATP = L-glutaminyl-tRNA(Gln) + AMP + diphosphate</text>
        <dbReference type="Rhea" id="RHEA:20121"/>
        <dbReference type="Rhea" id="RHEA-COMP:9662"/>
        <dbReference type="Rhea" id="RHEA-COMP:9681"/>
        <dbReference type="ChEBI" id="CHEBI:30616"/>
        <dbReference type="ChEBI" id="CHEBI:33019"/>
        <dbReference type="ChEBI" id="CHEBI:58359"/>
        <dbReference type="ChEBI" id="CHEBI:78442"/>
        <dbReference type="ChEBI" id="CHEBI:78521"/>
        <dbReference type="ChEBI" id="CHEBI:456215"/>
        <dbReference type="EC" id="6.1.1.18"/>
    </reaction>
</comment>
<evidence type="ECO:0000259" key="12">
    <source>
        <dbReference type="Pfam" id="PF00749"/>
    </source>
</evidence>
<organism evidence="15 16">
    <name type="scientific">Candidatus Purcelliella pentastirinorum</name>
    <dbReference type="NCBI Taxonomy" id="472834"/>
    <lineage>
        <taxon>Bacteria</taxon>
        <taxon>Pseudomonadati</taxon>
        <taxon>Pseudomonadota</taxon>
        <taxon>Gammaproteobacteria</taxon>
        <taxon>Enterobacterales</taxon>
        <taxon>Enterobacteriaceae</taxon>
        <taxon>Candidatus Purcelliella</taxon>
    </lineage>
</organism>
<dbReference type="InterPro" id="IPR050132">
    <property type="entry name" value="Gln/Glu-tRNA_Ligase"/>
</dbReference>
<dbReference type="EC" id="6.1.1.18" evidence="2 10"/>
<dbReference type="Gene3D" id="2.40.240.10">
    <property type="entry name" value="Ribosomal Protein L25, Chain P"/>
    <property type="match status" value="2"/>
</dbReference>
<name>A0AAX3N8L6_9ENTR</name>
<dbReference type="InterPro" id="IPR020056">
    <property type="entry name" value="Rbsml_bL25/Gln-tRNA_synth_N"/>
</dbReference>
<evidence type="ECO:0000256" key="6">
    <source>
        <dbReference type="ARBA" id="ARBA00022840"/>
    </source>
</evidence>
<dbReference type="PROSITE" id="PS00178">
    <property type="entry name" value="AA_TRNA_LIGASE_I"/>
    <property type="match status" value="1"/>
</dbReference>
<feature type="domain" description="Glutamyl/glutaminyl-tRNA synthetase class Ib catalytic" evidence="12">
    <location>
        <begin position="22"/>
        <end position="331"/>
    </location>
</feature>
<evidence type="ECO:0000313" key="15">
    <source>
        <dbReference type="EMBL" id="WDI78723.1"/>
    </source>
</evidence>
<dbReference type="Pfam" id="PF00749">
    <property type="entry name" value="tRNA-synt_1c"/>
    <property type="match status" value="1"/>
</dbReference>
<keyword evidence="7 11" id="KW-0648">Protein biosynthesis</keyword>
<comment type="similarity">
    <text evidence="1 11">Belongs to the class-I aminoacyl-tRNA synthetase family.</text>
</comment>
<dbReference type="Pfam" id="PF03950">
    <property type="entry name" value="tRNA-synt_1c_C"/>
    <property type="match status" value="1"/>
</dbReference>
<keyword evidence="5 11" id="KW-0547">Nucleotide-binding</keyword>
<dbReference type="InterPro" id="IPR000924">
    <property type="entry name" value="Glu/Gln-tRNA-synth"/>
</dbReference>
<evidence type="ECO:0000256" key="7">
    <source>
        <dbReference type="ARBA" id="ARBA00022917"/>
    </source>
</evidence>
<proteinExistence type="inferred from homology"/>
<dbReference type="SUPFAM" id="SSF50715">
    <property type="entry name" value="Ribosomal protein L25-like"/>
    <property type="match status" value="1"/>
</dbReference>
<keyword evidence="6 11" id="KW-0067">ATP-binding</keyword>
<reference evidence="15" key="1">
    <citation type="submission" date="2022-11" db="EMBL/GenBank/DDBJ databases">
        <title>Genomic comparisons reveal selection pressure and functional variation between nutritional endosymbionts of cave-adapted and epigean Hawaiian planthoppers.</title>
        <authorList>
            <person name="Gossett J.M."/>
            <person name="Porter M.L."/>
            <person name="Vasquez Y."/>
            <person name="Bennett G.M."/>
            <person name="Chong R.A."/>
        </authorList>
    </citation>
    <scope>NUCLEOTIDE SEQUENCE</scope>
    <source>
        <strain evidence="15">OPOL2</strain>
    </source>
</reference>
<dbReference type="GO" id="GO:0006425">
    <property type="term" value="P:glutaminyl-tRNA aminoacylation"/>
    <property type="evidence" value="ECO:0007669"/>
    <property type="project" value="UniProtKB-UniRule"/>
</dbReference>
<feature type="domain" description="Glutamyl/glutaminyl-tRNA synthetase class Ib anti-codon binding" evidence="13">
    <location>
        <begin position="335"/>
        <end position="433"/>
    </location>
</feature>
<evidence type="ECO:0000256" key="3">
    <source>
        <dbReference type="ARBA" id="ARBA00022490"/>
    </source>
</evidence>
<keyword evidence="4 11" id="KW-0436">Ligase</keyword>
<evidence type="ECO:0000256" key="10">
    <source>
        <dbReference type="NCBIfam" id="TIGR00440"/>
    </source>
</evidence>
<dbReference type="InterPro" id="IPR014729">
    <property type="entry name" value="Rossmann-like_a/b/a_fold"/>
</dbReference>
<dbReference type="PANTHER" id="PTHR43097">
    <property type="entry name" value="GLUTAMINE-TRNA LIGASE"/>
    <property type="match status" value="1"/>
</dbReference>
<dbReference type="NCBIfam" id="TIGR00440">
    <property type="entry name" value="glnS"/>
    <property type="match status" value="1"/>
</dbReference>
<dbReference type="Proteomes" id="UP001214992">
    <property type="component" value="Chromosome"/>
</dbReference>
<dbReference type="PRINTS" id="PR00987">
    <property type="entry name" value="TRNASYNTHGLU"/>
</dbReference>
<evidence type="ECO:0000259" key="13">
    <source>
        <dbReference type="Pfam" id="PF03950"/>
    </source>
</evidence>
<dbReference type="InterPro" id="IPR049437">
    <property type="entry name" value="tRNA-synt_1c_C2"/>
</dbReference>